<dbReference type="InterPro" id="IPR051906">
    <property type="entry name" value="TolC-like"/>
</dbReference>
<evidence type="ECO:0000256" key="1">
    <source>
        <dbReference type="ARBA" id="ARBA00004442"/>
    </source>
</evidence>
<keyword evidence="6" id="KW-0472">Membrane</keyword>
<dbReference type="InterPro" id="IPR003423">
    <property type="entry name" value="OMP_efflux"/>
</dbReference>
<keyword evidence="8" id="KW-0175">Coiled coil</keyword>
<feature type="coiled-coil region" evidence="8">
    <location>
        <begin position="210"/>
        <end position="237"/>
    </location>
</feature>
<dbReference type="GO" id="GO:0009279">
    <property type="term" value="C:cell outer membrane"/>
    <property type="evidence" value="ECO:0007669"/>
    <property type="project" value="UniProtKB-SubCell"/>
</dbReference>
<proteinExistence type="inferred from homology"/>
<keyword evidence="3" id="KW-0813">Transport</keyword>
<evidence type="ECO:0000256" key="2">
    <source>
        <dbReference type="ARBA" id="ARBA00007613"/>
    </source>
</evidence>
<evidence type="ECO:0000313" key="9">
    <source>
        <dbReference type="EMBL" id="EHC76160.1"/>
    </source>
</evidence>
<comment type="subcellular location">
    <subcellularLocation>
        <location evidence="1">Cell outer membrane</location>
    </subcellularLocation>
</comment>
<sequence length="483" mass="53096">MGRVAPVAIVLAFALFHHQPRGAEAPPMITSEGLATDQMLPSLDGSAAELPLSAAAPGNLTLNDAVNRAVSWHPSIREAVGKLLAQNEQIEVAKSKYYPQVSAGVNNGYSNTYTDHGYSPSLVLSVSQMLYDFGKVASQVRAETAGAAQQQANVLLSIDTVAHETANAIVQTQSWQQMVEAAEEQLVALDSIGKLIRQRSDEGATSLSDVVQTEARIESARSQLAQYQANLDSAKASLMSWLGWNSLNGINNDFPAKLARSCETATPDDRLVPAVLAAWAQANVARANLDYANAQMTPTISLEPSVQHYLNDKYPSHEVLDKTQYSTWVKVEMPLYQGGGLTARRNAASHAVDAAQSTIQRTRLDVRQKLMEARSQAMSLASALQILRRQQQLSERTRELYQQQYLDLGSRPLLDVLNAEQEVYQARFAELQTESQLHQLQQLQLNCLYNNNQLQLNCLYNTGALRQAFALNHRSIQSVEIQP</sequence>
<evidence type="ECO:0000256" key="7">
    <source>
        <dbReference type="ARBA" id="ARBA00023237"/>
    </source>
</evidence>
<keyword evidence="7" id="KW-0998">Cell outer membrane</keyword>
<dbReference type="GO" id="GO:0015562">
    <property type="term" value="F:efflux transmembrane transporter activity"/>
    <property type="evidence" value="ECO:0007669"/>
    <property type="project" value="InterPro"/>
</dbReference>
<dbReference type="SUPFAM" id="SSF56954">
    <property type="entry name" value="Outer membrane efflux proteins (OEP)"/>
    <property type="match status" value="1"/>
</dbReference>
<reference evidence="9 10" key="1">
    <citation type="journal article" date="2011" name="BMC Genomics">
        <title>Genome sequencing reveals diversification of virulence factor content and possible host adaptation in distinct subpopulations of Salmonella enterica.</title>
        <authorList>
            <person name="den Bakker H.C."/>
            <person name="Moreno Switt A.I."/>
            <person name="Govoni G."/>
            <person name="Cummings C.A."/>
            <person name="Ranieri M.L."/>
            <person name="Degoricija L."/>
            <person name="Hoelzer K."/>
            <person name="Rodriguez-Rivera L.D."/>
            <person name="Brown S."/>
            <person name="Bolchacova E."/>
            <person name="Furtado M.R."/>
            <person name="Wiedmann M."/>
        </authorList>
    </citation>
    <scope>NUCLEOTIDE SEQUENCE [LARGE SCALE GENOMIC DNA]</scope>
    <source>
        <strain evidence="9 10">S5-403</strain>
    </source>
</reference>
<keyword evidence="5" id="KW-0812">Transmembrane</keyword>
<evidence type="ECO:0000256" key="4">
    <source>
        <dbReference type="ARBA" id="ARBA00022452"/>
    </source>
</evidence>
<dbReference type="GO" id="GO:1990281">
    <property type="term" value="C:efflux pump complex"/>
    <property type="evidence" value="ECO:0007669"/>
    <property type="project" value="TreeGrafter"/>
</dbReference>
<evidence type="ECO:0000256" key="3">
    <source>
        <dbReference type="ARBA" id="ARBA00022448"/>
    </source>
</evidence>
<evidence type="ECO:0000256" key="8">
    <source>
        <dbReference type="SAM" id="Coils"/>
    </source>
</evidence>
<protein>
    <submittedName>
        <fullName evidence="9">Outer membrane efflux protein</fullName>
    </submittedName>
</protein>
<evidence type="ECO:0000256" key="6">
    <source>
        <dbReference type="ARBA" id="ARBA00023136"/>
    </source>
</evidence>
<dbReference type="PATRIC" id="fig|913242.3.peg.3302"/>
<name>G5Q6F6_SALMO</name>
<keyword evidence="4" id="KW-1134">Transmembrane beta strand</keyword>
<evidence type="ECO:0000256" key="5">
    <source>
        <dbReference type="ARBA" id="ARBA00022692"/>
    </source>
</evidence>
<dbReference type="Proteomes" id="UP000003221">
    <property type="component" value="Unassembled WGS sequence"/>
</dbReference>
<evidence type="ECO:0000313" key="10">
    <source>
        <dbReference type="Proteomes" id="UP000003221"/>
    </source>
</evidence>
<gene>
    <name evidence="9" type="ORF">LTSEMON_3838</name>
</gene>
<dbReference type="PANTHER" id="PTHR30026:SF22">
    <property type="entry name" value="OUTER MEMBRANE EFFLUX PROTEIN"/>
    <property type="match status" value="1"/>
</dbReference>
<comment type="similarity">
    <text evidence="2">Belongs to the outer membrane factor (OMF) (TC 1.B.17) family.</text>
</comment>
<dbReference type="Gene3D" id="1.20.1600.10">
    <property type="entry name" value="Outer membrane efflux proteins (OEP)"/>
    <property type="match status" value="1"/>
</dbReference>
<dbReference type="AlphaFoldDB" id="G5Q6F6"/>
<dbReference type="EMBL" id="AFCS01000900">
    <property type="protein sequence ID" value="EHC76160.1"/>
    <property type="molecule type" value="Genomic_DNA"/>
</dbReference>
<organism evidence="9 10">
    <name type="scientific">Salmonella enterica subsp. enterica serovar Montevideo str. S5-403</name>
    <dbReference type="NCBI Taxonomy" id="913242"/>
    <lineage>
        <taxon>Bacteria</taxon>
        <taxon>Pseudomonadati</taxon>
        <taxon>Pseudomonadota</taxon>
        <taxon>Gammaproteobacteria</taxon>
        <taxon>Enterobacterales</taxon>
        <taxon>Enterobacteriaceae</taxon>
        <taxon>Salmonella</taxon>
    </lineage>
</organism>
<comment type="caution">
    <text evidence="9">The sequence shown here is derived from an EMBL/GenBank/DDBJ whole genome shotgun (WGS) entry which is preliminary data.</text>
</comment>
<dbReference type="PANTHER" id="PTHR30026">
    <property type="entry name" value="OUTER MEMBRANE PROTEIN TOLC"/>
    <property type="match status" value="1"/>
</dbReference>
<accession>G5Q6F6</accession>
<dbReference type="InterPro" id="IPR010130">
    <property type="entry name" value="T1SS_OMP_TolC"/>
</dbReference>
<dbReference type="GO" id="GO:0015288">
    <property type="term" value="F:porin activity"/>
    <property type="evidence" value="ECO:0007669"/>
    <property type="project" value="TreeGrafter"/>
</dbReference>
<dbReference type="Pfam" id="PF02321">
    <property type="entry name" value="OEP"/>
    <property type="match status" value="2"/>
</dbReference>
<dbReference type="NCBIfam" id="TIGR01844">
    <property type="entry name" value="type_I_sec_TolC"/>
    <property type="match status" value="1"/>
</dbReference>